<dbReference type="GO" id="GO:0008734">
    <property type="term" value="F:L-aspartate oxidase activity"/>
    <property type="evidence" value="ECO:0007669"/>
    <property type="project" value="UniProtKB-UniRule"/>
</dbReference>
<evidence type="ECO:0000313" key="17">
    <source>
        <dbReference type="Proteomes" id="UP000479756"/>
    </source>
</evidence>
<dbReference type="UniPathway" id="UPA00253">
    <property type="reaction ID" value="UER00326"/>
</dbReference>
<evidence type="ECO:0000256" key="2">
    <source>
        <dbReference type="ARBA" id="ARBA00004950"/>
    </source>
</evidence>
<comment type="pathway">
    <text evidence="2 13">Cofactor biosynthesis; NAD(+) biosynthesis; iminoaspartate from L-aspartate (oxidase route): step 1/1.</text>
</comment>
<evidence type="ECO:0000256" key="5">
    <source>
        <dbReference type="ARBA" id="ARBA00021901"/>
    </source>
</evidence>
<keyword evidence="8 13" id="KW-0274">FAD</keyword>
<evidence type="ECO:0000313" key="16">
    <source>
        <dbReference type="EMBL" id="NEM89866.1"/>
    </source>
</evidence>
<evidence type="ECO:0000256" key="11">
    <source>
        <dbReference type="ARBA" id="ARBA00048305"/>
    </source>
</evidence>
<keyword evidence="6 13" id="KW-0285">Flavoprotein</keyword>
<proteinExistence type="inferred from homology"/>
<evidence type="ECO:0000256" key="10">
    <source>
        <dbReference type="ARBA" id="ARBA00029426"/>
    </source>
</evidence>
<evidence type="ECO:0000256" key="3">
    <source>
        <dbReference type="ARBA" id="ARBA00008562"/>
    </source>
</evidence>
<dbReference type="InterPro" id="IPR005288">
    <property type="entry name" value="NadB"/>
</dbReference>
<evidence type="ECO:0000256" key="7">
    <source>
        <dbReference type="ARBA" id="ARBA00022642"/>
    </source>
</evidence>
<evidence type="ECO:0000256" key="13">
    <source>
        <dbReference type="RuleBase" id="RU362049"/>
    </source>
</evidence>
<dbReference type="EMBL" id="JAAGWZ010000001">
    <property type="protein sequence ID" value="NEM89866.1"/>
    <property type="molecule type" value="Genomic_DNA"/>
</dbReference>
<dbReference type="AlphaFoldDB" id="A0A7C9PL27"/>
<evidence type="ECO:0000256" key="6">
    <source>
        <dbReference type="ARBA" id="ARBA00022630"/>
    </source>
</evidence>
<keyword evidence="7 13" id="KW-0662">Pyridine nucleotide biosynthesis</keyword>
<sequence length="508" mass="53730">MPSVIVVGSGIAGLVAALRAAPGHEVTLITKAELAESNTRYAQGGIAVALFDDDSVQSHIDDTLRVGGGLNARRAVEVLCSEGPERVRDLIRLGVAFDRTGERLARGREAAHSSARVIHAGGDATGAVIELALVEAVRASGTRIREHCFVDDLVLDDGRVVGVRAIGPGGVAETLYADAVILASGGAGQLYSHTTNPLVTTGDGVAAALRAGAVLRDLEFYQFHPTALALPGNFLVSEAVRGEGAVLRDADGRRFLLDEHPDAELAPRDVVARGIARQMARQGGRAVLLDATALGSEFLGERFPGITRECLRNGLDWGREPIPVTPAAHYWMGGIRTDEWGRSSLPGLFAVGEAACTGVHGANRLASNSLLESLVFAWRAVDALATPFPIATVDDAMPIDHLPRRAAAPRIVDRDALQTLMWEDAGLFRSDDTLEEAETVLAGLVDDSAAESIGAREDRNLLDLARALVTAARARRESRGAHHRSDAPETSAAFARHLDVAERVVVAC</sequence>
<dbReference type="PANTHER" id="PTHR42716">
    <property type="entry name" value="L-ASPARTATE OXIDASE"/>
    <property type="match status" value="1"/>
</dbReference>
<protein>
    <recommendedName>
        <fullName evidence="5 12">L-aspartate oxidase</fullName>
        <ecNumber evidence="4 12">1.4.3.16</ecNumber>
    </recommendedName>
</protein>
<reference evidence="16 17" key="1">
    <citation type="journal article" date="2014" name="Int. J. Syst. Evol. Microbiol.">
        <title>Description of Galbitalea soli gen. nov., sp. nov., and Frondihabitans sucicola sp. nov.</title>
        <authorList>
            <person name="Kim S.J."/>
            <person name="Lim J.M."/>
            <person name="Ahn J.H."/>
            <person name="Weon H.Y."/>
            <person name="Hamada M."/>
            <person name="Suzuki K."/>
            <person name="Ahn T.Y."/>
            <person name="Kwon S.W."/>
        </authorList>
    </citation>
    <scope>NUCLEOTIDE SEQUENCE [LARGE SCALE GENOMIC DNA]</scope>
    <source>
        <strain evidence="16 17">NBRC 108727</strain>
    </source>
</reference>
<dbReference type="SUPFAM" id="SSF51905">
    <property type="entry name" value="FAD/NAD(P)-binding domain"/>
    <property type="match status" value="1"/>
</dbReference>
<gene>
    <name evidence="16" type="primary">nadB</name>
    <name evidence="16" type="ORF">G3T37_00665</name>
</gene>
<dbReference type="InterPro" id="IPR037099">
    <property type="entry name" value="Fum_R/Succ_DH_flav-like_C_sf"/>
</dbReference>
<comment type="catalytic activity">
    <reaction evidence="11">
        <text>L-aspartate + O2 = iminosuccinate + H2O2</text>
        <dbReference type="Rhea" id="RHEA:25876"/>
        <dbReference type="ChEBI" id="CHEBI:15379"/>
        <dbReference type="ChEBI" id="CHEBI:16240"/>
        <dbReference type="ChEBI" id="CHEBI:29991"/>
        <dbReference type="ChEBI" id="CHEBI:77875"/>
        <dbReference type="EC" id="1.4.3.16"/>
    </reaction>
    <physiologicalReaction direction="left-to-right" evidence="11">
        <dbReference type="Rhea" id="RHEA:25877"/>
    </physiologicalReaction>
</comment>
<feature type="domain" description="FAD-dependent oxidoreductase 2 FAD-binding" evidence="14">
    <location>
        <begin position="4"/>
        <end position="370"/>
    </location>
</feature>
<dbReference type="Pfam" id="PF02910">
    <property type="entry name" value="Succ_DH_flav_C"/>
    <property type="match status" value="1"/>
</dbReference>
<accession>A0A7C9PL27</accession>
<dbReference type="GO" id="GO:0033765">
    <property type="term" value="F:steroid dehydrogenase activity, acting on the CH-CH group of donors"/>
    <property type="evidence" value="ECO:0007669"/>
    <property type="project" value="UniProtKB-ARBA"/>
</dbReference>
<evidence type="ECO:0000256" key="1">
    <source>
        <dbReference type="ARBA" id="ARBA00001974"/>
    </source>
</evidence>
<keyword evidence="17" id="KW-1185">Reference proteome</keyword>
<dbReference type="Gene3D" id="1.20.58.100">
    <property type="entry name" value="Fumarate reductase/succinate dehydrogenase flavoprotein-like, C-terminal domain"/>
    <property type="match status" value="1"/>
</dbReference>
<comment type="similarity">
    <text evidence="3 13">Belongs to the FAD-dependent oxidoreductase 2 family. NadB subfamily.</text>
</comment>
<comment type="function">
    <text evidence="10">Catalyzes the oxidation of L-aspartate to iminoaspartate, the first step in the de novo biosynthesis of NAD(+).</text>
</comment>
<comment type="subcellular location">
    <subcellularLocation>
        <location evidence="13">Cytoplasm</location>
    </subcellularLocation>
</comment>
<organism evidence="16 17">
    <name type="scientific">Galbitalea soli</name>
    <dbReference type="NCBI Taxonomy" id="1268042"/>
    <lineage>
        <taxon>Bacteria</taxon>
        <taxon>Bacillati</taxon>
        <taxon>Actinomycetota</taxon>
        <taxon>Actinomycetes</taxon>
        <taxon>Micrococcales</taxon>
        <taxon>Microbacteriaceae</taxon>
        <taxon>Galbitalea</taxon>
    </lineage>
</organism>
<dbReference type="SUPFAM" id="SSF56425">
    <property type="entry name" value="Succinate dehydrogenase/fumarate reductase flavoprotein, catalytic domain"/>
    <property type="match status" value="1"/>
</dbReference>
<keyword evidence="9 13" id="KW-0560">Oxidoreductase</keyword>
<feature type="domain" description="Fumarate reductase/succinate dehydrogenase flavoprotein-like C-terminal" evidence="15">
    <location>
        <begin position="414"/>
        <end position="491"/>
    </location>
</feature>
<dbReference type="EC" id="1.4.3.16" evidence="4 12"/>
<dbReference type="NCBIfam" id="TIGR00551">
    <property type="entry name" value="nadB"/>
    <property type="match status" value="1"/>
</dbReference>
<dbReference type="Pfam" id="PF00890">
    <property type="entry name" value="FAD_binding_2"/>
    <property type="match status" value="1"/>
</dbReference>
<dbReference type="FunFam" id="3.90.700.10:FF:000002">
    <property type="entry name" value="L-aspartate oxidase"/>
    <property type="match status" value="1"/>
</dbReference>
<dbReference type="Gene3D" id="3.50.50.60">
    <property type="entry name" value="FAD/NAD(P)-binding domain"/>
    <property type="match status" value="1"/>
</dbReference>
<name>A0A7C9PL27_9MICO</name>
<dbReference type="InterPro" id="IPR036188">
    <property type="entry name" value="FAD/NAD-bd_sf"/>
</dbReference>
<evidence type="ECO:0000259" key="14">
    <source>
        <dbReference type="Pfam" id="PF00890"/>
    </source>
</evidence>
<evidence type="ECO:0000259" key="15">
    <source>
        <dbReference type="Pfam" id="PF02910"/>
    </source>
</evidence>
<evidence type="ECO:0000256" key="4">
    <source>
        <dbReference type="ARBA" id="ARBA00012173"/>
    </source>
</evidence>
<dbReference type="PANTHER" id="PTHR42716:SF2">
    <property type="entry name" value="L-ASPARTATE OXIDASE, CHLOROPLASTIC"/>
    <property type="match status" value="1"/>
</dbReference>
<comment type="cofactor">
    <cofactor evidence="1 13">
        <name>FAD</name>
        <dbReference type="ChEBI" id="CHEBI:57692"/>
    </cofactor>
</comment>
<comment type="caution">
    <text evidence="16">The sequence shown here is derived from an EMBL/GenBank/DDBJ whole genome shotgun (WGS) entry which is preliminary data.</text>
</comment>
<evidence type="ECO:0000256" key="8">
    <source>
        <dbReference type="ARBA" id="ARBA00022827"/>
    </source>
</evidence>
<dbReference type="InterPro" id="IPR015939">
    <property type="entry name" value="Fum_Rdtase/Succ_DH_flav-like_C"/>
</dbReference>
<dbReference type="InterPro" id="IPR003953">
    <property type="entry name" value="FAD-dep_OxRdtase_2_FAD-bd"/>
</dbReference>
<dbReference type="SUPFAM" id="SSF46977">
    <property type="entry name" value="Succinate dehydrogenase/fumarate reductase flavoprotein C-terminal domain"/>
    <property type="match status" value="1"/>
</dbReference>
<evidence type="ECO:0000256" key="12">
    <source>
        <dbReference type="NCBIfam" id="TIGR00551"/>
    </source>
</evidence>
<dbReference type="PRINTS" id="PR00368">
    <property type="entry name" value="FADPNR"/>
</dbReference>
<dbReference type="Gene3D" id="3.90.700.10">
    <property type="entry name" value="Succinate dehydrogenase/fumarate reductase flavoprotein, catalytic domain"/>
    <property type="match status" value="1"/>
</dbReference>
<dbReference type="GO" id="GO:0005737">
    <property type="term" value="C:cytoplasm"/>
    <property type="evidence" value="ECO:0007669"/>
    <property type="project" value="UniProtKB-SubCell"/>
</dbReference>
<dbReference type="InterPro" id="IPR027477">
    <property type="entry name" value="Succ_DH/fumarate_Rdtase_cat_sf"/>
</dbReference>
<evidence type="ECO:0000256" key="9">
    <source>
        <dbReference type="ARBA" id="ARBA00023002"/>
    </source>
</evidence>
<dbReference type="Proteomes" id="UP000479756">
    <property type="component" value="Unassembled WGS sequence"/>
</dbReference>
<dbReference type="GO" id="GO:0034628">
    <property type="term" value="P:'de novo' NAD+ biosynthetic process from L-aspartate"/>
    <property type="evidence" value="ECO:0007669"/>
    <property type="project" value="TreeGrafter"/>
</dbReference>
<dbReference type="RefSeq" id="WP_163471520.1">
    <property type="nucleotide sequence ID" value="NZ_JAAGWZ010000001.1"/>
</dbReference>